<keyword evidence="3" id="KW-1280">Immunoglobulin</keyword>
<evidence type="ECO:0000259" key="4">
    <source>
        <dbReference type="PROSITE" id="PS50835"/>
    </source>
</evidence>
<evidence type="ECO:0000313" key="6">
    <source>
        <dbReference type="Proteomes" id="UP000694567"/>
    </source>
</evidence>
<dbReference type="InterPro" id="IPR036179">
    <property type="entry name" value="Ig-like_dom_sf"/>
</dbReference>
<dbReference type="InterPro" id="IPR013106">
    <property type="entry name" value="Ig_V-set"/>
</dbReference>
<dbReference type="Proteomes" id="UP000694567">
    <property type="component" value="Unplaced"/>
</dbReference>
<feature type="domain" description="Ig-like" evidence="4">
    <location>
        <begin position="24"/>
        <end position="114"/>
    </location>
</feature>
<keyword evidence="6" id="KW-1185">Reference proteome</keyword>
<organism evidence="5 6">
    <name type="scientific">Bubo bubo</name>
    <name type="common">Eurasian eagle-owl</name>
    <name type="synonym">Strix bubo</name>
    <dbReference type="NCBI Taxonomy" id="30461"/>
    <lineage>
        <taxon>Eukaryota</taxon>
        <taxon>Metazoa</taxon>
        <taxon>Chordata</taxon>
        <taxon>Craniata</taxon>
        <taxon>Vertebrata</taxon>
        <taxon>Euteleostomi</taxon>
        <taxon>Archelosauria</taxon>
        <taxon>Archosauria</taxon>
        <taxon>Dinosauria</taxon>
        <taxon>Saurischia</taxon>
        <taxon>Theropoda</taxon>
        <taxon>Coelurosauria</taxon>
        <taxon>Aves</taxon>
        <taxon>Neognathae</taxon>
        <taxon>Neoaves</taxon>
        <taxon>Telluraves</taxon>
        <taxon>Strigiformes</taxon>
        <taxon>Strigidae</taxon>
        <taxon>Bubo</taxon>
    </lineage>
</organism>
<reference evidence="5" key="2">
    <citation type="submission" date="2025-09" db="UniProtKB">
        <authorList>
            <consortium name="Ensembl"/>
        </authorList>
    </citation>
    <scope>IDENTIFICATION</scope>
</reference>
<dbReference type="SMART" id="SM00406">
    <property type="entry name" value="IGv"/>
    <property type="match status" value="1"/>
</dbReference>
<keyword evidence="2" id="KW-1064">Adaptive immunity</keyword>
<dbReference type="Ensembl" id="ENSBOBT00000020191.1">
    <property type="protein sequence ID" value="ENSBOBP00000019744.1"/>
    <property type="gene ID" value="ENSBOBG00000012097.1"/>
</dbReference>
<dbReference type="SUPFAM" id="SSF48726">
    <property type="entry name" value="Immunoglobulin"/>
    <property type="match status" value="1"/>
</dbReference>
<evidence type="ECO:0000256" key="2">
    <source>
        <dbReference type="ARBA" id="ARBA00023130"/>
    </source>
</evidence>
<dbReference type="GO" id="GO:0002250">
    <property type="term" value="P:adaptive immune response"/>
    <property type="evidence" value="ECO:0007669"/>
    <property type="project" value="UniProtKB-KW"/>
</dbReference>
<evidence type="ECO:0000256" key="1">
    <source>
        <dbReference type="ARBA" id="ARBA00022859"/>
    </source>
</evidence>
<evidence type="ECO:0000313" key="5">
    <source>
        <dbReference type="Ensembl" id="ENSBOBP00000019744.1"/>
    </source>
</evidence>
<proteinExistence type="predicted"/>
<evidence type="ECO:0000256" key="3">
    <source>
        <dbReference type="ARBA" id="ARBA00043265"/>
    </source>
</evidence>
<dbReference type="InterPro" id="IPR007110">
    <property type="entry name" value="Ig-like_dom"/>
</dbReference>
<dbReference type="Gene3D" id="2.60.40.10">
    <property type="entry name" value="Immunoglobulins"/>
    <property type="match status" value="1"/>
</dbReference>
<dbReference type="InterPro" id="IPR013783">
    <property type="entry name" value="Ig-like_fold"/>
</dbReference>
<dbReference type="GO" id="GO:0019814">
    <property type="term" value="C:immunoglobulin complex"/>
    <property type="evidence" value="ECO:0007669"/>
    <property type="project" value="UniProtKB-KW"/>
</dbReference>
<protein>
    <recommendedName>
        <fullName evidence="4">Ig-like domain-containing protein</fullName>
    </recommendedName>
</protein>
<reference evidence="5" key="1">
    <citation type="submission" date="2025-08" db="UniProtKB">
        <authorList>
            <consortium name="Ensembl"/>
        </authorList>
    </citation>
    <scope>IDENTIFICATION</scope>
</reference>
<sequence length="114" mass="12327">MGWDQMSRRAPGLGHGPIWVQNPGGSLTLVCKGSGFTFSSFTMQWVRQAPGNGLEWVALISSGGTTRYAPSVQGRFTISRDNAQSTVTDNAQSTVTLQMSSLRDDDTATYYCAK</sequence>
<dbReference type="AlphaFoldDB" id="A0A8C0FI66"/>
<accession>A0A8C0FI66</accession>
<dbReference type="PROSITE" id="PS50835">
    <property type="entry name" value="IG_LIKE"/>
    <property type="match status" value="1"/>
</dbReference>
<keyword evidence="1" id="KW-0391">Immunity</keyword>
<dbReference type="PANTHER" id="PTHR23266">
    <property type="entry name" value="IMMUNOGLOBULIN HEAVY CHAIN"/>
    <property type="match status" value="1"/>
</dbReference>
<dbReference type="Pfam" id="PF07686">
    <property type="entry name" value="V-set"/>
    <property type="match status" value="1"/>
</dbReference>
<dbReference type="GO" id="GO:0005576">
    <property type="term" value="C:extracellular region"/>
    <property type="evidence" value="ECO:0007669"/>
    <property type="project" value="UniProtKB-ARBA"/>
</dbReference>
<name>A0A8C0FI66_BUBBB</name>
<dbReference type="InterPro" id="IPR050199">
    <property type="entry name" value="IgHV"/>
</dbReference>